<feature type="region of interest" description="Disordered" evidence="2">
    <location>
        <begin position="566"/>
        <end position="616"/>
    </location>
</feature>
<feature type="region of interest" description="Disordered" evidence="2">
    <location>
        <begin position="135"/>
        <end position="251"/>
    </location>
</feature>
<feature type="compositionally biased region" description="Low complexity" evidence="2">
    <location>
        <begin position="390"/>
        <end position="405"/>
    </location>
</feature>
<dbReference type="PANTHER" id="PTHR21574">
    <property type="entry name" value="CENTROSOMAL PROTEIN OF 120 KDA"/>
    <property type="match status" value="1"/>
</dbReference>
<feature type="compositionally biased region" description="Acidic residues" evidence="2">
    <location>
        <begin position="588"/>
        <end position="600"/>
    </location>
</feature>
<feature type="compositionally biased region" description="Polar residues" evidence="2">
    <location>
        <begin position="601"/>
        <end position="616"/>
    </location>
</feature>
<dbReference type="EMBL" id="JAAAHW010010964">
    <property type="protein sequence ID" value="KAF9921781.1"/>
    <property type="molecule type" value="Genomic_DNA"/>
</dbReference>
<dbReference type="PANTHER" id="PTHR21574:SF0">
    <property type="entry name" value="CENTROSOMAL PROTEIN OF 120 KDA"/>
    <property type="match status" value="1"/>
</dbReference>
<evidence type="ECO:0000256" key="1">
    <source>
        <dbReference type="SAM" id="Coils"/>
    </source>
</evidence>
<evidence type="ECO:0000313" key="4">
    <source>
        <dbReference type="Proteomes" id="UP000749646"/>
    </source>
</evidence>
<protein>
    <submittedName>
        <fullName evidence="3">Uncharacterized protein</fullName>
    </submittedName>
</protein>
<dbReference type="Proteomes" id="UP000749646">
    <property type="component" value="Unassembled WGS sequence"/>
</dbReference>
<comment type="caution">
    <text evidence="3">The sequence shown here is derived from an EMBL/GenBank/DDBJ whole genome shotgun (WGS) entry which is preliminary data.</text>
</comment>
<reference evidence="3" key="1">
    <citation type="journal article" date="2020" name="Fungal Divers.">
        <title>Resolving the Mortierellaceae phylogeny through synthesis of multi-gene phylogenetics and phylogenomics.</title>
        <authorList>
            <person name="Vandepol N."/>
            <person name="Liber J."/>
            <person name="Desiro A."/>
            <person name="Na H."/>
            <person name="Kennedy M."/>
            <person name="Barry K."/>
            <person name="Grigoriev I.V."/>
            <person name="Miller A.N."/>
            <person name="O'Donnell K."/>
            <person name="Stajich J.E."/>
            <person name="Bonito G."/>
        </authorList>
    </citation>
    <scope>NUCLEOTIDE SEQUENCE</scope>
    <source>
        <strain evidence="3">MES-2147</strain>
    </source>
</reference>
<proteinExistence type="predicted"/>
<keyword evidence="4" id="KW-1185">Reference proteome</keyword>
<evidence type="ECO:0000313" key="3">
    <source>
        <dbReference type="EMBL" id="KAF9921781.1"/>
    </source>
</evidence>
<dbReference type="AlphaFoldDB" id="A0A9P6II46"/>
<accession>A0A9P6II46</accession>
<sequence length="616" mass="70212">PFGPKSTQPTINANRLVLTPLPDACRTFQLCQTPVALRNQLKTPLVVEVWCQHPETHQNVLHSSGQIHLIDILDENTAPTAEGRIQRLRSSFVVVLEDGGSPVGEIQFACSLEDLGEYFDSQQSEILSTTPVHSMELHQHSRGLSDDMSTGGPEPQYGFHPRGNNVEVVPSGQDEERALRKQHSASHFAEGYDQDRMEASATPGRSTQRPTSVRLSQVRHLSQAHQNTHPHHHHPYGKPASPSGKSDPPMDYHMALKQQLAKQADVNRQVEYDLLRRSPISSLPHSLQQTLQADKTTRPGTTLSMFENMEMTDENMSSQQAKQKLKDLKALDYQIQKQVIALDFRERKLLRGEEALQRQQANFQKVLERHGYSQGGNFQHPDQPFVFQPSTGASTSAAAGASSGTQPIMGSNPTPQDFFLLQDRYRALQRQNQLLEAEFSQYRQEHPAHINMTSVNGLHQKIAELESMNSKLMNDVTFANNYKEHYKALWTHSLQEVASMRQDLQMGMEIKMMQQFNEVDQLKLMNMTRAEADHGQDRIILRGIKTELEMLQHQMQPLFPDDDMSWEREQQQSHQEVSMRRQHRSDRDDDFDNDDDDSDDQTSQFGRRGGQQQYPF</sequence>
<evidence type="ECO:0000256" key="2">
    <source>
        <dbReference type="SAM" id="MobiDB-lite"/>
    </source>
</evidence>
<name>A0A9P6II46_9FUNG</name>
<organism evidence="3 4">
    <name type="scientific">Modicella reniformis</name>
    <dbReference type="NCBI Taxonomy" id="1440133"/>
    <lineage>
        <taxon>Eukaryota</taxon>
        <taxon>Fungi</taxon>
        <taxon>Fungi incertae sedis</taxon>
        <taxon>Mucoromycota</taxon>
        <taxon>Mortierellomycotina</taxon>
        <taxon>Mortierellomycetes</taxon>
        <taxon>Mortierellales</taxon>
        <taxon>Mortierellaceae</taxon>
        <taxon>Modicella</taxon>
    </lineage>
</organism>
<dbReference type="OrthoDB" id="332250at2759"/>
<gene>
    <name evidence="3" type="ORF">BGZ65_010071</name>
</gene>
<feature type="compositionally biased region" description="Basic and acidic residues" evidence="2">
    <location>
        <begin position="135"/>
        <end position="145"/>
    </location>
</feature>
<dbReference type="GO" id="GO:0010564">
    <property type="term" value="P:regulation of cell cycle process"/>
    <property type="evidence" value="ECO:0007669"/>
    <property type="project" value="TreeGrafter"/>
</dbReference>
<feature type="non-terminal residue" evidence="3">
    <location>
        <position position="1"/>
    </location>
</feature>
<feature type="non-terminal residue" evidence="3">
    <location>
        <position position="616"/>
    </location>
</feature>
<feature type="coiled-coil region" evidence="1">
    <location>
        <begin position="418"/>
        <end position="475"/>
    </location>
</feature>
<feature type="region of interest" description="Disordered" evidence="2">
    <location>
        <begin position="385"/>
        <end position="413"/>
    </location>
</feature>
<dbReference type="GO" id="GO:0005815">
    <property type="term" value="C:microtubule organizing center"/>
    <property type="evidence" value="ECO:0007669"/>
    <property type="project" value="TreeGrafter"/>
</dbReference>
<keyword evidence="1" id="KW-0175">Coiled coil</keyword>
<dbReference type="InterPro" id="IPR039893">
    <property type="entry name" value="CEP120-like"/>
</dbReference>
<feature type="compositionally biased region" description="Polar residues" evidence="2">
    <location>
        <begin position="203"/>
        <end position="227"/>
    </location>
</feature>